<evidence type="ECO:0000313" key="2">
    <source>
        <dbReference type="EMBL" id="TLS99942.1"/>
    </source>
</evidence>
<feature type="domain" description="Beta-ketoacyl synthase C-terminal" evidence="1">
    <location>
        <begin position="209"/>
        <end position="261"/>
    </location>
</feature>
<organism evidence="2 3">
    <name type="scientific">Aliarcobacter cibarius</name>
    <dbReference type="NCBI Taxonomy" id="255507"/>
    <lineage>
        <taxon>Bacteria</taxon>
        <taxon>Pseudomonadati</taxon>
        <taxon>Campylobacterota</taxon>
        <taxon>Epsilonproteobacteria</taxon>
        <taxon>Campylobacterales</taxon>
        <taxon>Arcobacteraceae</taxon>
        <taxon>Aliarcobacter</taxon>
    </lineage>
</organism>
<dbReference type="Pfam" id="PF02801">
    <property type="entry name" value="Ketoacyl-synt_C"/>
    <property type="match status" value="1"/>
</dbReference>
<reference evidence="2 3" key="1">
    <citation type="submission" date="2019-05" db="EMBL/GenBank/DDBJ databases">
        <title>Arcobacter cibarius and Arcobacter thereius providing challenges in identification an antibiotic susceptibility and Quinolone resistance.</title>
        <authorList>
            <person name="Busch A."/>
            <person name="Hanel I."/>
            <person name="Hotzel H."/>
            <person name="Tomaso H."/>
        </authorList>
    </citation>
    <scope>NUCLEOTIDE SEQUENCE [LARGE SCALE GENOMIC DNA]</scope>
    <source>
        <strain evidence="2 3">16CS0831-2</strain>
    </source>
</reference>
<dbReference type="InterPro" id="IPR016039">
    <property type="entry name" value="Thiolase-like"/>
</dbReference>
<keyword evidence="3" id="KW-1185">Reference proteome</keyword>
<evidence type="ECO:0000259" key="1">
    <source>
        <dbReference type="Pfam" id="PF02801"/>
    </source>
</evidence>
<evidence type="ECO:0000313" key="3">
    <source>
        <dbReference type="Proteomes" id="UP000305417"/>
    </source>
</evidence>
<dbReference type="EMBL" id="VBUC01000009">
    <property type="protein sequence ID" value="TLS99942.1"/>
    <property type="molecule type" value="Genomic_DNA"/>
</dbReference>
<dbReference type="Proteomes" id="UP000305417">
    <property type="component" value="Unassembled WGS sequence"/>
</dbReference>
<protein>
    <recommendedName>
        <fullName evidence="1">Beta-ketoacyl synthase C-terminal domain-containing protein</fullName>
    </recommendedName>
</protein>
<comment type="caution">
    <text evidence="2">The sequence shown here is derived from an EMBL/GenBank/DDBJ whole genome shotgun (WGS) entry which is preliminary data.</text>
</comment>
<accession>A0ABY2V583</accession>
<gene>
    <name evidence="2" type="ORF">FE247_05265</name>
</gene>
<dbReference type="SUPFAM" id="SSF53901">
    <property type="entry name" value="Thiolase-like"/>
    <property type="match status" value="1"/>
</dbReference>
<dbReference type="InterPro" id="IPR014031">
    <property type="entry name" value="Ketoacyl_synth_C"/>
</dbReference>
<sequence>MYVKNYFYKKSDLKLDNKSMIISDTKDFRNKYMSEVFYSLYENEFQKFKTNSATALLYCGGNAEHHSSSRIYQTNTPKGAVAIKSQLGYIASKVAKRIGNIDFLSINTNTCASSMSAIHEAKRLLKYDNFDDVIIYGEEWVEENELLLFSQSNIDVVCSDGFFILHLSKDSKNAKARIDETTFIWNDDRNPFEVSFDGYIKAMMPFLFSNIDCVKMHGTGTPQNDESEKKAIEHLFANIDTIEYKSQIGHSQGCSTALELCILIDEYYTTNPKRFSELKDNHILFNTSGMGNFYGSFELVI</sequence>
<dbReference type="RefSeq" id="WP_138108696.1">
    <property type="nucleotide sequence ID" value="NZ_VBUC01000009.1"/>
</dbReference>
<dbReference type="Gene3D" id="3.40.47.10">
    <property type="match status" value="1"/>
</dbReference>
<name>A0ABY2V583_9BACT</name>
<proteinExistence type="predicted"/>